<protein>
    <submittedName>
        <fullName evidence="4">LytTR family transcriptional regulator DNA-binding domain-containing protein</fullName>
    </submittedName>
</protein>
<dbReference type="PROSITE" id="PS50110">
    <property type="entry name" value="RESPONSE_REGULATORY"/>
    <property type="match status" value="1"/>
</dbReference>
<evidence type="ECO:0000259" key="2">
    <source>
        <dbReference type="PROSITE" id="PS50110"/>
    </source>
</evidence>
<gene>
    <name evidence="4" type="ORF">IBL28_04105</name>
</gene>
<keyword evidence="5" id="KW-1185">Reference proteome</keyword>
<dbReference type="InterPro" id="IPR046947">
    <property type="entry name" value="LytR-like"/>
</dbReference>
<accession>A0A926JPT2</accession>
<dbReference type="PROSITE" id="PS50930">
    <property type="entry name" value="HTH_LYTTR"/>
    <property type="match status" value="1"/>
</dbReference>
<dbReference type="Gene3D" id="2.40.50.1020">
    <property type="entry name" value="LytTr DNA-binding domain"/>
    <property type="match status" value="1"/>
</dbReference>
<dbReference type="InterPro" id="IPR011006">
    <property type="entry name" value="CheY-like_superfamily"/>
</dbReference>
<sequence>MRSYFVIEEDSSTIEIIEHVLQDFGQFHFLGSTCCPETAMEIILKDKPDLVFIRIDHILEDPFKFVSELQFYLHHLPRFIAISNSKDRAYTAFKYNFQDYLLSPLTALEVRKSILRHEKNNPVGTSLICIKSYKDYRYLNSDNILFLKADNNTTDFHLEDGRVIGAFKTLKTYENRLPGNFLRVHKSYIINATHVSRIHYGKAICTLGQYKQPIPFTRTFEENIARIHYILNRSSY</sequence>
<dbReference type="SUPFAM" id="SSF52172">
    <property type="entry name" value="CheY-like"/>
    <property type="match status" value="1"/>
</dbReference>
<evidence type="ECO:0000256" key="1">
    <source>
        <dbReference type="PROSITE-ProRule" id="PRU00169"/>
    </source>
</evidence>
<dbReference type="AlphaFoldDB" id="A0A926JPT2"/>
<organism evidence="4 5">
    <name type="scientific">Sinomicrobium weinanense</name>
    <dbReference type="NCBI Taxonomy" id="2842200"/>
    <lineage>
        <taxon>Bacteria</taxon>
        <taxon>Pseudomonadati</taxon>
        <taxon>Bacteroidota</taxon>
        <taxon>Flavobacteriia</taxon>
        <taxon>Flavobacteriales</taxon>
        <taxon>Flavobacteriaceae</taxon>
        <taxon>Sinomicrobium</taxon>
    </lineage>
</organism>
<proteinExistence type="predicted"/>
<dbReference type="InterPro" id="IPR007492">
    <property type="entry name" value="LytTR_DNA-bd_dom"/>
</dbReference>
<feature type="domain" description="Response regulatory" evidence="2">
    <location>
        <begin position="3"/>
        <end position="118"/>
    </location>
</feature>
<dbReference type="Proteomes" id="UP000653730">
    <property type="component" value="Unassembled WGS sequence"/>
</dbReference>
<dbReference type="EMBL" id="JACVDC010000006">
    <property type="protein sequence ID" value="MBC9795136.1"/>
    <property type="molecule type" value="Genomic_DNA"/>
</dbReference>
<evidence type="ECO:0000313" key="4">
    <source>
        <dbReference type="EMBL" id="MBC9795136.1"/>
    </source>
</evidence>
<dbReference type="PANTHER" id="PTHR37299:SF1">
    <property type="entry name" value="STAGE 0 SPORULATION PROTEIN A HOMOLOG"/>
    <property type="match status" value="1"/>
</dbReference>
<name>A0A926JPT2_9FLAO</name>
<dbReference type="GO" id="GO:0003677">
    <property type="term" value="F:DNA binding"/>
    <property type="evidence" value="ECO:0007669"/>
    <property type="project" value="UniProtKB-KW"/>
</dbReference>
<comment type="caution">
    <text evidence="1">Lacks conserved residue(s) required for the propagation of feature annotation.</text>
</comment>
<dbReference type="GO" id="GO:0000156">
    <property type="term" value="F:phosphorelay response regulator activity"/>
    <property type="evidence" value="ECO:0007669"/>
    <property type="project" value="InterPro"/>
</dbReference>
<dbReference type="Pfam" id="PF04397">
    <property type="entry name" value="LytTR"/>
    <property type="match status" value="1"/>
</dbReference>
<evidence type="ECO:0000313" key="5">
    <source>
        <dbReference type="Proteomes" id="UP000653730"/>
    </source>
</evidence>
<dbReference type="SMART" id="SM00850">
    <property type="entry name" value="LytTR"/>
    <property type="match status" value="1"/>
</dbReference>
<evidence type="ECO:0000259" key="3">
    <source>
        <dbReference type="PROSITE" id="PS50930"/>
    </source>
</evidence>
<dbReference type="PANTHER" id="PTHR37299">
    <property type="entry name" value="TRANSCRIPTIONAL REGULATOR-RELATED"/>
    <property type="match status" value="1"/>
</dbReference>
<keyword evidence="4" id="KW-0238">DNA-binding</keyword>
<dbReference type="InterPro" id="IPR001789">
    <property type="entry name" value="Sig_transdc_resp-reg_receiver"/>
</dbReference>
<dbReference type="RefSeq" id="WP_187964286.1">
    <property type="nucleotide sequence ID" value="NZ_JACVDC010000006.1"/>
</dbReference>
<feature type="domain" description="HTH LytTR-type" evidence="3">
    <location>
        <begin position="128"/>
        <end position="198"/>
    </location>
</feature>
<reference evidence="4 5" key="1">
    <citation type="submission" date="2020-09" db="EMBL/GenBank/DDBJ databases">
        <title>Sinomicrobium weinanense sp. nov., a halophilic bacteria isolated from saline-alkali soil.</title>
        <authorList>
            <person name="Wu P."/>
            <person name="Ren H."/>
            <person name="Mei Y."/>
            <person name="Liang Y."/>
            <person name="Chen Z."/>
        </authorList>
    </citation>
    <scope>NUCLEOTIDE SEQUENCE [LARGE SCALE GENOMIC DNA]</scope>
    <source>
        <strain evidence="4 5">FJxs</strain>
    </source>
</reference>
<dbReference type="Gene3D" id="3.40.50.2300">
    <property type="match status" value="1"/>
</dbReference>
<comment type="caution">
    <text evidence="4">The sequence shown here is derived from an EMBL/GenBank/DDBJ whole genome shotgun (WGS) entry which is preliminary data.</text>
</comment>